<sequence>SEYEEVGGQQTRFTPEAIEKLCENTKFNKRELQLMYRGFKQECPSGMVKEEAFKGIYAQFFPRESDTSQYAHYVFNTFDQDHSGSITFNDLVAGLSILSRGTVQEKLRWVFNLYDINGDGYITKDELSRIISSVYDQTGRPVDPLVDDRATKEHVERVFQKLDLNQDGVVTIDEFLDSCTQDENIAKAIGFFDTVL</sequence>
<dbReference type="GeneID" id="106467051"/>
<evidence type="ECO:0000313" key="5">
    <source>
        <dbReference type="Proteomes" id="UP000694941"/>
    </source>
</evidence>
<name>A0ABM1BIS5_LIMPO</name>
<protein>
    <submittedName>
        <fullName evidence="6">Kv channel-interacting protein 4-like</fullName>
    </submittedName>
</protein>
<evidence type="ECO:0000259" key="4">
    <source>
        <dbReference type="PROSITE" id="PS50222"/>
    </source>
</evidence>
<feature type="domain" description="EF-hand" evidence="4">
    <location>
        <begin position="66"/>
        <end position="101"/>
    </location>
</feature>
<feature type="domain" description="EF-hand" evidence="4">
    <location>
        <begin position="102"/>
        <end position="137"/>
    </location>
</feature>
<dbReference type="Gene3D" id="1.10.238.10">
    <property type="entry name" value="EF-hand"/>
    <property type="match status" value="1"/>
</dbReference>
<organism evidence="5 6">
    <name type="scientific">Limulus polyphemus</name>
    <name type="common">Atlantic horseshoe crab</name>
    <dbReference type="NCBI Taxonomy" id="6850"/>
    <lineage>
        <taxon>Eukaryota</taxon>
        <taxon>Metazoa</taxon>
        <taxon>Ecdysozoa</taxon>
        <taxon>Arthropoda</taxon>
        <taxon>Chelicerata</taxon>
        <taxon>Merostomata</taxon>
        <taxon>Xiphosura</taxon>
        <taxon>Limulidae</taxon>
        <taxon>Limulus</taxon>
    </lineage>
</organism>
<dbReference type="InterPro" id="IPR028846">
    <property type="entry name" value="Recoverin"/>
</dbReference>
<evidence type="ECO:0000256" key="1">
    <source>
        <dbReference type="ARBA" id="ARBA00022723"/>
    </source>
</evidence>
<dbReference type="InterPro" id="IPR002048">
    <property type="entry name" value="EF_hand_dom"/>
</dbReference>
<evidence type="ECO:0000256" key="2">
    <source>
        <dbReference type="ARBA" id="ARBA00022737"/>
    </source>
</evidence>
<dbReference type="Pfam" id="PF13499">
    <property type="entry name" value="EF-hand_7"/>
    <property type="match status" value="1"/>
</dbReference>
<dbReference type="PROSITE" id="PS00018">
    <property type="entry name" value="EF_HAND_1"/>
    <property type="match status" value="3"/>
</dbReference>
<feature type="domain" description="EF-hand" evidence="4">
    <location>
        <begin position="150"/>
        <end position="185"/>
    </location>
</feature>
<dbReference type="Pfam" id="PF13405">
    <property type="entry name" value="EF-hand_6"/>
    <property type="match status" value="1"/>
</dbReference>
<gene>
    <name evidence="6" type="primary">LOC106467051</name>
</gene>
<evidence type="ECO:0000256" key="3">
    <source>
        <dbReference type="ARBA" id="ARBA00022837"/>
    </source>
</evidence>
<reference evidence="6" key="1">
    <citation type="submission" date="2025-08" db="UniProtKB">
        <authorList>
            <consortium name="RefSeq"/>
        </authorList>
    </citation>
    <scope>IDENTIFICATION</scope>
    <source>
        <tissue evidence="6">Muscle</tissue>
    </source>
</reference>
<keyword evidence="5" id="KW-1185">Reference proteome</keyword>
<dbReference type="SUPFAM" id="SSF47473">
    <property type="entry name" value="EF-hand"/>
    <property type="match status" value="1"/>
</dbReference>
<dbReference type="Proteomes" id="UP000694941">
    <property type="component" value="Unplaced"/>
</dbReference>
<keyword evidence="2" id="KW-0677">Repeat</keyword>
<accession>A0ABM1BIS5</accession>
<proteinExistence type="predicted"/>
<dbReference type="SMART" id="SM00054">
    <property type="entry name" value="EFh"/>
    <property type="match status" value="3"/>
</dbReference>
<dbReference type="RefSeq" id="XP_013782821.2">
    <property type="nucleotide sequence ID" value="XM_013927367.2"/>
</dbReference>
<dbReference type="PRINTS" id="PR00450">
    <property type="entry name" value="RECOVERIN"/>
</dbReference>
<dbReference type="PANTHER" id="PTHR23055:SF167">
    <property type="entry name" value="EF-HAND DOMAIN-CONTAINING PROTEIN"/>
    <property type="match status" value="1"/>
</dbReference>
<dbReference type="PANTHER" id="PTHR23055">
    <property type="entry name" value="CALCIUM BINDING PROTEINS"/>
    <property type="match status" value="1"/>
</dbReference>
<dbReference type="InterPro" id="IPR011992">
    <property type="entry name" value="EF-hand-dom_pair"/>
</dbReference>
<dbReference type="CDD" id="cd00051">
    <property type="entry name" value="EFh"/>
    <property type="match status" value="2"/>
</dbReference>
<keyword evidence="3" id="KW-0106">Calcium</keyword>
<dbReference type="PROSITE" id="PS50222">
    <property type="entry name" value="EF_HAND_2"/>
    <property type="match status" value="3"/>
</dbReference>
<dbReference type="InterPro" id="IPR018247">
    <property type="entry name" value="EF_Hand_1_Ca_BS"/>
</dbReference>
<feature type="non-terminal residue" evidence="6">
    <location>
        <position position="1"/>
    </location>
</feature>
<keyword evidence="1" id="KW-0479">Metal-binding</keyword>
<evidence type="ECO:0000313" key="6">
    <source>
        <dbReference type="RefSeq" id="XP_013782821.2"/>
    </source>
</evidence>